<keyword evidence="5" id="KW-0949">S-adenosyl-L-methionine</keyword>
<dbReference type="OrthoDB" id="9772960at2"/>
<reference evidence="7" key="2">
    <citation type="submission" date="2019-04" db="EMBL/GenBank/DDBJ databases">
        <title>Evolution of Biomass-Degrading Anaerobic Consortia Revealed by Metagenomics.</title>
        <authorList>
            <person name="Peng X."/>
        </authorList>
    </citation>
    <scope>NUCLEOTIDE SEQUENCE</scope>
    <source>
        <strain evidence="7">SIG242</strain>
    </source>
</reference>
<dbReference type="Proteomes" id="UP000183469">
    <property type="component" value="Unassembled WGS sequence"/>
</dbReference>
<evidence type="ECO:0000256" key="4">
    <source>
        <dbReference type="ARBA" id="ARBA00022679"/>
    </source>
</evidence>
<dbReference type="UniPathway" id="UPA00148"/>
<evidence type="ECO:0000256" key="3">
    <source>
        <dbReference type="ARBA" id="ARBA00022603"/>
    </source>
</evidence>
<evidence type="ECO:0000313" key="9">
    <source>
        <dbReference type="EMBL" id="SFB08344.1"/>
    </source>
</evidence>
<dbReference type="GO" id="GO:0030789">
    <property type="term" value="F:precorrin-3B C17-methyltransferase activity"/>
    <property type="evidence" value="ECO:0007669"/>
    <property type="project" value="UniProtKB-EC"/>
</dbReference>
<gene>
    <name evidence="7" type="primary">cobJ</name>
    <name evidence="7" type="ORF">E7203_11440</name>
    <name evidence="9" type="ORF">SAMN05216587_11026</name>
    <name evidence="8" type="ORF">SAMN05660648_02337</name>
</gene>
<dbReference type="EMBL" id="SVCA01000011">
    <property type="protein sequence ID" value="MBE6086047.1"/>
    <property type="molecule type" value="Genomic_DNA"/>
</dbReference>
<dbReference type="EMBL" id="FNQG01000010">
    <property type="protein sequence ID" value="SEA19945.1"/>
    <property type="molecule type" value="Genomic_DNA"/>
</dbReference>
<dbReference type="Gene3D" id="3.40.1010.10">
    <property type="entry name" value="Cobalt-precorrin-4 Transmethylase, Domain 1"/>
    <property type="match status" value="1"/>
</dbReference>
<keyword evidence="4 8" id="KW-0808">Transferase</keyword>
<name>A0A1H3Z8E9_SELRU</name>
<evidence type="ECO:0000313" key="10">
    <source>
        <dbReference type="Proteomes" id="UP000183469"/>
    </source>
</evidence>
<dbReference type="InterPro" id="IPR014777">
    <property type="entry name" value="4pyrrole_Mease_sub1"/>
</dbReference>
<reference evidence="10 11" key="1">
    <citation type="submission" date="2016-10" db="EMBL/GenBank/DDBJ databases">
        <authorList>
            <person name="de Groot N.N."/>
        </authorList>
    </citation>
    <scope>NUCLEOTIDE SEQUENCE [LARGE SCALE GENOMIC DNA]</scope>
    <source>
        <strain evidence="8 10">DSM 2872</strain>
        <strain evidence="9 11">L14</strain>
    </source>
</reference>
<dbReference type="InterPro" id="IPR000878">
    <property type="entry name" value="4pyrrol_Mease"/>
</dbReference>
<dbReference type="PANTHER" id="PTHR47036">
    <property type="entry name" value="COBALT-FACTOR III C(17)-METHYLTRANSFERASE-RELATED"/>
    <property type="match status" value="1"/>
</dbReference>
<dbReference type="NCBIfam" id="TIGR01466">
    <property type="entry name" value="cobJ_cbiH"/>
    <property type="match status" value="1"/>
</dbReference>
<comment type="pathway">
    <text evidence="1">Cofactor biosynthesis; adenosylcobalamin biosynthesis.</text>
</comment>
<evidence type="ECO:0000313" key="11">
    <source>
        <dbReference type="Proteomes" id="UP000183843"/>
    </source>
</evidence>
<protein>
    <submittedName>
        <fullName evidence="9">Cobalt-precorrin 3 C17-methyltransferase</fullName>
    </submittedName>
    <submittedName>
        <fullName evidence="7">Precorrin-3B C(17)-methyltransferase</fullName>
        <ecNumber evidence="7">2.1.1.131</ecNumber>
    </submittedName>
    <submittedName>
        <fullName evidence="8">Precorrin-3B C17-methyltransferase</fullName>
    </submittedName>
</protein>
<dbReference type="SUPFAM" id="SSF53790">
    <property type="entry name" value="Tetrapyrrole methylase"/>
    <property type="match status" value="1"/>
</dbReference>
<accession>A0A1H3Z8E9</accession>
<dbReference type="InterPro" id="IPR035996">
    <property type="entry name" value="4pyrrol_Methylase_sf"/>
</dbReference>
<dbReference type="EC" id="2.1.1.131" evidence="7"/>
<feature type="domain" description="Tetrapyrrole methylase" evidence="6">
    <location>
        <begin position="3"/>
        <end position="212"/>
    </location>
</feature>
<keyword evidence="3 8" id="KW-0489">Methyltransferase</keyword>
<dbReference type="InterPro" id="IPR006363">
    <property type="entry name" value="Cbl_synth_CobJ/CibH_dom"/>
</dbReference>
<dbReference type="Proteomes" id="UP000772151">
    <property type="component" value="Unassembled WGS sequence"/>
</dbReference>
<dbReference type="Proteomes" id="UP000183843">
    <property type="component" value="Unassembled WGS sequence"/>
</dbReference>
<dbReference type="AlphaFoldDB" id="A0A1H3Z8E9"/>
<evidence type="ECO:0000256" key="5">
    <source>
        <dbReference type="ARBA" id="ARBA00022691"/>
    </source>
</evidence>
<dbReference type="CDD" id="cd11646">
    <property type="entry name" value="Precorrin_3B_C17_MT"/>
    <property type="match status" value="1"/>
</dbReference>
<keyword evidence="2" id="KW-0169">Cobalamin biosynthesis</keyword>
<dbReference type="GO" id="GO:0009236">
    <property type="term" value="P:cobalamin biosynthetic process"/>
    <property type="evidence" value="ECO:0007669"/>
    <property type="project" value="UniProtKB-UniPathway"/>
</dbReference>
<evidence type="ECO:0000313" key="7">
    <source>
        <dbReference type="EMBL" id="MBE6086047.1"/>
    </source>
</evidence>
<dbReference type="Gene3D" id="3.30.950.10">
    <property type="entry name" value="Methyltransferase, Cobalt-precorrin-4 Transmethylase, Domain 2"/>
    <property type="match status" value="1"/>
</dbReference>
<dbReference type="RefSeq" id="WP_074672863.1">
    <property type="nucleotide sequence ID" value="NZ_FNQG01000010.1"/>
</dbReference>
<dbReference type="PANTHER" id="PTHR47036:SF1">
    <property type="entry name" value="COBALT-FACTOR III C(17)-METHYLTRANSFERASE-RELATED"/>
    <property type="match status" value="1"/>
</dbReference>
<dbReference type="InterPro" id="IPR014776">
    <property type="entry name" value="4pyrrole_Mease_sub2"/>
</dbReference>
<evidence type="ECO:0000313" key="8">
    <source>
        <dbReference type="EMBL" id="SEA19945.1"/>
    </source>
</evidence>
<evidence type="ECO:0000259" key="6">
    <source>
        <dbReference type="Pfam" id="PF00590"/>
    </source>
</evidence>
<sequence>MGKITVVGIGPGSLLDMTPRARQAIESAEVIAGYNTYIKLIEELLGDRKVIGTAMMQEIDRCKMAVAEAAEGRDTVVVSSGDAGVYGMAGLVLELVLQQPEDKRPEFGGVIAGVSAVNAAASVLGAPLMHDFAVISLSDLLTPWETIEKRIEMAAQGDFVTALYNPKSKKRVENIERVREIMLQHRKADTPVGIVTAASREGEGKIISTLEDFTKQEINMFSLVIIGNSMTYVKDGYMITPRGYGNKEPGL</sequence>
<evidence type="ECO:0000256" key="1">
    <source>
        <dbReference type="ARBA" id="ARBA00004953"/>
    </source>
</evidence>
<organism evidence="8 10">
    <name type="scientific">Selenomonas ruminantium</name>
    <dbReference type="NCBI Taxonomy" id="971"/>
    <lineage>
        <taxon>Bacteria</taxon>
        <taxon>Bacillati</taxon>
        <taxon>Bacillota</taxon>
        <taxon>Negativicutes</taxon>
        <taxon>Selenomonadales</taxon>
        <taxon>Selenomonadaceae</taxon>
        <taxon>Selenomonas</taxon>
    </lineage>
</organism>
<proteinExistence type="predicted"/>
<dbReference type="GO" id="GO:0032259">
    <property type="term" value="P:methylation"/>
    <property type="evidence" value="ECO:0007669"/>
    <property type="project" value="UniProtKB-KW"/>
</dbReference>
<dbReference type="Pfam" id="PF00590">
    <property type="entry name" value="TP_methylase"/>
    <property type="match status" value="1"/>
</dbReference>
<dbReference type="EMBL" id="FOJX01000010">
    <property type="protein sequence ID" value="SFB08344.1"/>
    <property type="molecule type" value="Genomic_DNA"/>
</dbReference>
<evidence type="ECO:0000256" key="2">
    <source>
        <dbReference type="ARBA" id="ARBA00022573"/>
    </source>
</evidence>
<dbReference type="InterPro" id="IPR051810">
    <property type="entry name" value="Precorrin_MeTrfase"/>
</dbReference>